<keyword evidence="4" id="KW-1185">Reference proteome</keyword>
<evidence type="ECO:0000313" key="3">
    <source>
        <dbReference type="EMBL" id="SDK43323.1"/>
    </source>
</evidence>
<dbReference type="EMBL" id="LGUG01000004">
    <property type="protein sequence ID" value="KON96108.1"/>
    <property type="molecule type" value="Genomic_DNA"/>
</dbReference>
<evidence type="ECO:0000313" key="5">
    <source>
        <dbReference type="Proteomes" id="UP000182836"/>
    </source>
</evidence>
<dbReference type="Proteomes" id="UP000037269">
    <property type="component" value="Unassembled WGS sequence"/>
</dbReference>
<dbReference type="GeneID" id="42305915"/>
<feature type="signal peptide" evidence="1">
    <location>
        <begin position="1"/>
        <end position="21"/>
    </location>
</feature>
<evidence type="ECO:0000313" key="4">
    <source>
        <dbReference type="Proteomes" id="UP000037269"/>
    </source>
</evidence>
<dbReference type="Proteomes" id="UP000182836">
    <property type="component" value="Unassembled WGS sequence"/>
</dbReference>
<keyword evidence="1" id="KW-0732">Signal</keyword>
<dbReference type="AlphaFoldDB" id="A0A0D1XKI1"/>
<name>A0A0D1XKI1_ANEMI</name>
<proteinExistence type="predicted"/>
<reference evidence="2 4" key="1">
    <citation type="submission" date="2015-07" db="EMBL/GenBank/DDBJ databases">
        <title>Fjat-14205 dsm 2895.</title>
        <authorList>
            <person name="Liu B."/>
            <person name="Wang J."/>
            <person name="Zhu Y."/>
            <person name="Liu G."/>
            <person name="Chen Q."/>
            <person name="Chen Z."/>
            <person name="Lan J."/>
            <person name="Che J."/>
            <person name="Ge C."/>
            <person name="Shi H."/>
            <person name="Pan Z."/>
            <person name="Liu X."/>
        </authorList>
    </citation>
    <scope>NUCLEOTIDE SEQUENCE [LARGE SCALE GENOMIC DNA]</scope>
    <source>
        <strain evidence="2 4">DSM 2895</strain>
    </source>
</reference>
<dbReference type="OrthoDB" id="9874421at2"/>
<feature type="chain" id="PRO_5010414774" evidence="1">
    <location>
        <begin position="22"/>
        <end position="288"/>
    </location>
</feature>
<reference evidence="3 5" key="2">
    <citation type="submission" date="2016-10" db="EMBL/GenBank/DDBJ databases">
        <authorList>
            <person name="de Groot N.N."/>
        </authorList>
    </citation>
    <scope>NUCLEOTIDE SEQUENCE [LARGE SCALE GENOMIC DNA]</scope>
    <source>
        <strain evidence="3 5">DSM 2895</strain>
    </source>
</reference>
<evidence type="ECO:0000313" key="2">
    <source>
        <dbReference type="EMBL" id="KON96108.1"/>
    </source>
</evidence>
<evidence type="ECO:0000256" key="1">
    <source>
        <dbReference type="SAM" id="SignalP"/>
    </source>
</evidence>
<protein>
    <submittedName>
        <fullName evidence="2">Uncharacterized protein</fullName>
    </submittedName>
</protein>
<gene>
    <name evidence="2" type="ORF">AF333_12060</name>
    <name evidence="3" type="ORF">SAMN04487909_15515</name>
</gene>
<dbReference type="STRING" id="47500.AF333_12060"/>
<accession>A0A0D1XKI1</accession>
<dbReference type="EMBL" id="FNED01000055">
    <property type="protein sequence ID" value="SDK43323.1"/>
    <property type="molecule type" value="Genomic_DNA"/>
</dbReference>
<sequence length="288" mass="32829">MKKVAAAFLAISLLATTPVFAAEQESDPIQQEEGMIEQGENQELTVDEIMAQKGMKSALESFYDKFPQAKTYEISGTIIKNEGTSRLKLFIISETESFILDFDQERITNYTQINKIPDVELEGPMIQGILNKIYSLLPEAKDLKRDSSFTQIDNGGKKTYILSFSEDKGLEQSEISSKGLMIHFDETGKIITFDFDSMPLINLKGETKEEKAYELLKQFYGDEAKEYKIKRVNEISENDPNYKDHKDFMRGTIVFTHTSSKEKPILVGFNSEDELTMLQVTTQDFLKE</sequence>
<organism evidence="2 4">
    <name type="scientific">Aneurinibacillus migulanus</name>
    <name type="common">Bacillus migulanus</name>
    <dbReference type="NCBI Taxonomy" id="47500"/>
    <lineage>
        <taxon>Bacteria</taxon>
        <taxon>Bacillati</taxon>
        <taxon>Bacillota</taxon>
        <taxon>Bacilli</taxon>
        <taxon>Bacillales</taxon>
        <taxon>Paenibacillaceae</taxon>
        <taxon>Aneurinibacillus group</taxon>
        <taxon>Aneurinibacillus</taxon>
    </lineage>
</organism>
<dbReference type="PATRIC" id="fig|47500.8.peg.2274"/>
<dbReference type="RefSeq" id="WP_043067252.1">
    <property type="nucleotide sequence ID" value="NZ_BJOA01000213.1"/>
</dbReference>